<proteinExistence type="predicted"/>
<dbReference type="Proteomes" id="UP000499080">
    <property type="component" value="Unassembled WGS sequence"/>
</dbReference>
<dbReference type="OrthoDB" id="6433900at2759"/>
<organism evidence="1 2">
    <name type="scientific">Araneus ventricosus</name>
    <name type="common">Orbweaver spider</name>
    <name type="synonym">Epeira ventricosa</name>
    <dbReference type="NCBI Taxonomy" id="182803"/>
    <lineage>
        <taxon>Eukaryota</taxon>
        <taxon>Metazoa</taxon>
        <taxon>Ecdysozoa</taxon>
        <taxon>Arthropoda</taxon>
        <taxon>Chelicerata</taxon>
        <taxon>Arachnida</taxon>
        <taxon>Araneae</taxon>
        <taxon>Araneomorphae</taxon>
        <taxon>Entelegynae</taxon>
        <taxon>Araneoidea</taxon>
        <taxon>Araneidae</taxon>
        <taxon>Araneus</taxon>
    </lineage>
</organism>
<dbReference type="AlphaFoldDB" id="A0A4Y2IUD3"/>
<evidence type="ECO:0008006" key="3">
    <source>
        <dbReference type="Google" id="ProtNLM"/>
    </source>
</evidence>
<evidence type="ECO:0000313" key="1">
    <source>
        <dbReference type="EMBL" id="GBM81498.1"/>
    </source>
</evidence>
<keyword evidence="2" id="KW-1185">Reference proteome</keyword>
<sequence length="116" mass="13082">MSHVSDSGRTGIGVYAKAEEGLVFRCRFRNPDNCSVFRLELLAIRESLDFALRFETSDAYILTKAEFAFNGFPPMLESSAMRLQTCLRKRKVLFLLLPLVNSSEIFSIHTAKANST</sequence>
<protein>
    <recommendedName>
        <fullName evidence="3">RNase H type-1 domain-containing protein</fullName>
    </recommendedName>
</protein>
<evidence type="ECO:0000313" key="2">
    <source>
        <dbReference type="Proteomes" id="UP000499080"/>
    </source>
</evidence>
<dbReference type="EMBL" id="BGPR01002951">
    <property type="protein sequence ID" value="GBM81498.1"/>
    <property type="molecule type" value="Genomic_DNA"/>
</dbReference>
<name>A0A4Y2IUD3_ARAVE</name>
<gene>
    <name evidence="1" type="ORF">AVEN_154543_1</name>
</gene>
<comment type="caution">
    <text evidence="1">The sequence shown here is derived from an EMBL/GenBank/DDBJ whole genome shotgun (WGS) entry which is preliminary data.</text>
</comment>
<reference evidence="1 2" key="1">
    <citation type="journal article" date="2019" name="Sci. Rep.">
        <title>Orb-weaving spider Araneus ventricosus genome elucidates the spidroin gene catalogue.</title>
        <authorList>
            <person name="Kono N."/>
            <person name="Nakamura H."/>
            <person name="Ohtoshi R."/>
            <person name="Moran D.A.P."/>
            <person name="Shinohara A."/>
            <person name="Yoshida Y."/>
            <person name="Fujiwara M."/>
            <person name="Mori M."/>
            <person name="Tomita M."/>
            <person name="Arakawa K."/>
        </authorList>
    </citation>
    <scope>NUCLEOTIDE SEQUENCE [LARGE SCALE GENOMIC DNA]</scope>
</reference>
<accession>A0A4Y2IUD3</accession>